<evidence type="ECO:0000256" key="5">
    <source>
        <dbReference type="SAM" id="SignalP"/>
    </source>
</evidence>
<organism evidence="7 8">
    <name type="scientific">Desulfurobacterium pacificum</name>
    <dbReference type="NCBI Taxonomy" id="240166"/>
    <lineage>
        <taxon>Bacteria</taxon>
        <taxon>Pseudomonadati</taxon>
        <taxon>Aquificota</taxon>
        <taxon>Aquificia</taxon>
        <taxon>Desulfurobacteriales</taxon>
        <taxon>Desulfurobacteriaceae</taxon>
        <taxon>Desulfurobacterium</taxon>
    </lineage>
</organism>
<keyword evidence="3 4" id="KW-0408">Iron</keyword>
<gene>
    <name evidence="7" type="ORF">SAMN06265339_0806</name>
</gene>
<dbReference type="Pfam" id="PF13447">
    <property type="entry name" value="Multi-haem_cyto"/>
    <property type="match status" value="1"/>
</dbReference>
<dbReference type="PANTHER" id="PTHR35038:SF6">
    <property type="entry name" value="SURFACE LOCALIZED DECAHEME CYTOCHROME C LIPOPROTEIN"/>
    <property type="match status" value="1"/>
</dbReference>
<keyword evidence="2 5" id="KW-0732">Signal</keyword>
<dbReference type="InterPro" id="IPR029467">
    <property type="entry name" value="Cyt_c7-like"/>
</dbReference>
<evidence type="ECO:0000313" key="8">
    <source>
        <dbReference type="Proteomes" id="UP001157911"/>
    </source>
</evidence>
<proteinExistence type="predicted"/>
<dbReference type="EMBL" id="FXUB01000002">
    <property type="protein sequence ID" value="SMP10433.1"/>
    <property type="molecule type" value="Genomic_DNA"/>
</dbReference>
<dbReference type="PROSITE" id="PS51007">
    <property type="entry name" value="CYTC"/>
    <property type="match status" value="1"/>
</dbReference>
<dbReference type="Gene3D" id="1.20.850.10">
    <property type="entry name" value="Hydroxylamine Oxidoreductase, Chain A, domain 2"/>
    <property type="match status" value="1"/>
</dbReference>
<keyword evidence="1 4" id="KW-0479">Metal-binding</keyword>
<dbReference type="InterPro" id="IPR009056">
    <property type="entry name" value="Cyt_c-like_dom"/>
</dbReference>
<dbReference type="SUPFAM" id="SSF48695">
    <property type="entry name" value="Multiheme cytochromes"/>
    <property type="match status" value="2"/>
</dbReference>
<evidence type="ECO:0000256" key="3">
    <source>
        <dbReference type="ARBA" id="ARBA00023004"/>
    </source>
</evidence>
<keyword evidence="4" id="KW-0349">Heme</keyword>
<dbReference type="Pfam" id="PF14522">
    <property type="entry name" value="Cytochrome_C7"/>
    <property type="match status" value="1"/>
</dbReference>
<evidence type="ECO:0000256" key="4">
    <source>
        <dbReference type="PROSITE-ProRule" id="PRU00433"/>
    </source>
</evidence>
<feature type="domain" description="Cytochrome c" evidence="6">
    <location>
        <begin position="300"/>
        <end position="495"/>
    </location>
</feature>
<dbReference type="Proteomes" id="UP001157911">
    <property type="component" value="Unassembled WGS sequence"/>
</dbReference>
<protein>
    <submittedName>
        <fullName evidence="7">Cytochrome c554 and c-prime</fullName>
    </submittedName>
</protein>
<evidence type="ECO:0000256" key="1">
    <source>
        <dbReference type="ARBA" id="ARBA00022723"/>
    </source>
</evidence>
<evidence type="ECO:0000259" key="6">
    <source>
        <dbReference type="PROSITE" id="PS51007"/>
    </source>
</evidence>
<sequence>MRKLMKLATVAAAGMLSLSLYTTNAAAKYEFTNYSGSGLSSQTVQCLQCHQKATPFVVNDWKRSKHFYNGVGCYECHKSDATNPAAYEHYGFTISTLVTPKQCSTCHPKVAKEYMDSIHAHSGLISQEAEAKAGGNFSVIVLKMLGWSKNKIIPHQNSYGQSTWQDIVNDPCWPYAGVPANLRTPRPTAAAVIKIFANWGCYSCHGTKVSIVKKLPDKVVFDLRTWPMTGAGTINPDGSLGNCAACHPFHSFRLKIVRVGRGACGRCHESEDHPNYEMFGKSMHGAAFLSQCNEWNMDAPAIKAGVDYFAPTCATCHMGAVYKGDKMIYAPTHNPAAICKWKLGMWKLIFVRKAGKPHPALPSVKYPTDGIKNRERAFAMCTQCHTKQWAANCLIGGDLTMGVLDYIRKMAFQVERDLEKAGLHTPLDRKIVRDIGAMAVRPTEIAMFHYAPGYIWWDGIYKVAFEFVEWLETSVAPRLGVDYASKYVSWIKSYEEKVKRYRRRHHIED</sequence>
<comment type="caution">
    <text evidence="7">The sequence shown here is derived from an EMBL/GenBank/DDBJ whole genome shotgun (WGS) entry which is preliminary data.</text>
</comment>
<dbReference type="PANTHER" id="PTHR35038">
    <property type="entry name" value="DISSIMILATORY SULFITE REDUCTASE SIRA"/>
    <property type="match status" value="1"/>
</dbReference>
<dbReference type="Gene3D" id="1.10.780.10">
    <property type="entry name" value="Hydroxylamine Oxidoreductase, Chain A, domain 1"/>
    <property type="match status" value="1"/>
</dbReference>
<feature type="chain" id="PRO_5045305768" evidence="5">
    <location>
        <begin position="28"/>
        <end position="509"/>
    </location>
</feature>
<dbReference type="InterPro" id="IPR051829">
    <property type="entry name" value="Multiheme_Cytochr_ET"/>
</dbReference>
<accession>A0ABY1NL53</accession>
<dbReference type="InterPro" id="IPR036280">
    <property type="entry name" value="Multihaem_cyt_sf"/>
</dbReference>
<evidence type="ECO:0000256" key="2">
    <source>
        <dbReference type="ARBA" id="ARBA00022729"/>
    </source>
</evidence>
<name>A0ABY1NL53_9BACT</name>
<feature type="signal peptide" evidence="5">
    <location>
        <begin position="1"/>
        <end position="27"/>
    </location>
</feature>
<reference evidence="7 8" key="1">
    <citation type="submission" date="2017-05" db="EMBL/GenBank/DDBJ databases">
        <authorList>
            <person name="Varghese N."/>
            <person name="Submissions S."/>
        </authorList>
    </citation>
    <scope>NUCLEOTIDE SEQUENCE [LARGE SCALE GENOMIC DNA]</scope>
    <source>
        <strain evidence="7 8">DSM 15522</strain>
    </source>
</reference>
<keyword evidence="8" id="KW-1185">Reference proteome</keyword>
<evidence type="ECO:0000313" key="7">
    <source>
        <dbReference type="EMBL" id="SMP10433.1"/>
    </source>
</evidence>